<feature type="transmembrane region" description="Helical" evidence="1">
    <location>
        <begin position="123"/>
        <end position="145"/>
    </location>
</feature>
<protein>
    <recommendedName>
        <fullName evidence="4">Glycosyltransferase RgtA/B/C/D-like domain-containing protein</fullName>
    </recommendedName>
</protein>
<name>A0A347WAD0_9PROT</name>
<feature type="transmembrane region" description="Helical" evidence="1">
    <location>
        <begin position="79"/>
        <end position="111"/>
    </location>
</feature>
<evidence type="ECO:0000313" key="3">
    <source>
        <dbReference type="Proteomes" id="UP000264120"/>
    </source>
</evidence>
<feature type="transmembrane region" description="Helical" evidence="1">
    <location>
        <begin position="12"/>
        <end position="36"/>
    </location>
</feature>
<dbReference type="EMBL" id="CP023036">
    <property type="protein sequence ID" value="AXY21823.1"/>
    <property type="molecule type" value="Genomic_DNA"/>
</dbReference>
<feature type="transmembrane region" description="Helical" evidence="1">
    <location>
        <begin position="258"/>
        <end position="281"/>
    </location>
</feature>
<accession>A0A347WAD0</accession>
<dbReference type="Proteomes" id="UP000264120">
    <property type="component" value="Chromosome"/>
</dbReference>
<reference evidence="2 3" key="1">
    <citation type="submission" date="2017-08" db="EMBL/GenBank/DDBJ databases">
        <title>Complete genome sequence of Gluconacetobacter saccharivorans CV1 isolated from Fermented Vinegar.</title>
        <authorList>
            <person name="Kim S.-Y."/>
        </authorList>
    </citation>
    <scope>NUCLEOTIDE SEQUENCE [LARGE SCALE GENOMIC DNA]</scope>
    <source>
        <strain evidence="2 3">CV1</strain>
    </source>
</reference>
<keyword evidence="3" id="KW-1185">Reference proteome</keyword>
<keyword evidence="1" id="KW-0812">Transmembrane</keyword>
<feature type="transmembrane region" description="Helical" evidence="1">
    <location>
        <begin position="151"/>
        <end position="168"/>
    </location>
</feature>
<feature type="transmembrane region" description="Helical" evidence="1">
    <location>
        <begin position="287"/>
        <end position="304"/>
    </location>
</feature>
<evidence type="ECO:0000313" key="2">
    <source>
        <dbReference type="EMBL" id="AXY21823.1"/>
    </source>
</evidence>
<gene>
    <name evidence="2" type="ORF">CD178_01026</name>
</gene>
<dbReference type="AlphaFoldDB" id="A0A347WAD0"/>
<feature type="transmembrane region" description="Helical" evidence="1">
    <location>
        <begin position="216"/>
        <end position="238"/>
    </location>
</feature>
<keyword evidence="1" id="KW-0472">Membrane</keyword>
<keyword evidence="1" id="KW-1133">Transmembrane helix</keyword>
<evidence type="ECO:0000256" key="1">
    <source>
        <dbReference type="SAM" id="Phobius"/>
    </source>
</evidence>
<feature type="transmembrane region" description="Helical" evidence="1">
    <location>
        <begin position="180"/>
        <end position="210"/>
    </location>
</feature>
<feature type="transmembrane region" description="Helical" evidence="1">
    <location>
        <begin position="346"/>
        <end position="373"/>
    </location>
</feature>
<feature type="transmembrane region" description="Helical" evidence="1">
    <location>
        <begin position="316"/>
        <end position="334"/>
    </location>
</feature>
<evidence type="ECO:0008006" key="4">
    <source>
        <dbReference type="Google" id="ProtNLM"/>
    </source>
</evidence>
<dbReference type="KEGG" id="ksc:CD178_01026"/>
<organism evidence="2 3">
    <name type="scientific">Komagataeibacter saccharivorans</name>
    <dbReference type="NCBI Taxonomy" id="265959"/>
    <lineage>
        <taxon>Bacteria</taxon>
        <taxon>Pseudomonadati</taxon>
        <taxon>Pseudomonadota</taxon>
        <taxon>Alphaproteobacteria</taxon>
        <taxon>Acetobacterales</taxon>
        <taxon>Acetobacteraceae</taxon>
        <taxon>Komagataeibacter</taxon>
    </lineage>
</organism>
<sequence>MNTIPRVSGTIGRLWICAGIFLATCMLAPHIAVIGYHVSLSSNEGWNAYQARHAMGMGGASLYPPPGGMVFNNYPPSSFYVVGALGWLLGDMILAGRIVSLFAMLFCAFATGRIVTIMGGTRAAAWFAGLLVIFYAAVFYSDYVVMNDPQWLAEAIIMAGFMLLLGSRGNARDGMPAWRAFCAGLVMVAGLTFKHNILALPLAITLWLLVTDRRGALAWMLGGVVGVSVLGGLFYACFGPDFIHGVFGHKRIFQIHGAVKGVGNVLGLGGMMVSALLLPRLGLRNRMGLLLGTYLFWSVLSVVIQRTGAGVTHNACFEALIAAALCAGLAVSGMERGMIPPDRVPAWMGVVMLAGLDLLPIVACAPVYVPFLYRSTAEVMAHEPAWRETIGAVRHMNGNVGCETLAICYWAGKPVVMDFFNYSQHVAVTHDATALRQALDSHGIVAFVSSSRFLPPRYVWEYSSLWAIIRDRYTHVQPRGVAYIVTP</sequence>
<proteinExistence type="predicted"/>